<name>A0ABU9J159_9GAMM</name>
<keyword evidence="7" id="KW-0143">Chaperone</keyword>
<evidence type="ECO:0000313" key="14">
    <source>
        <dbReference type="EMBL" id="MEL1264953.1"/>
    </source>
</evidence>
<dbReference type="PANTHER" id="PTHR47529:SF1">
    <property type="entry name" value="PERIPLASMIC CHAPERONE PPID"/>
    <property type="match status" value="1"/>
</dbReference>
<comment type="subcellular location">
    <subcellularLocation>
        <location evidence="1">Cell inner membrane</location>
        <topology evidence="1">Single-pass type II membrane protein</topology>
        <orientation evidence="1">Periplasmic side</orientation>
    </subcellularLocation>
</comment>
<dbReference type="InterPro" id="IPR027304">
    <property type="entry name" value="Trigger_fact/SurA_dom_sf"/>
</dbReference>
<dbReference type="GO" id="GO:0016853">
    <property type="term" value="F:isomerase activity"/>
    <property type="evidence" value="ECO:0007669"/>
    <property type="project" value="UniProtKB-KW"/>
</dbReference>
<evidence type="ECO:0000256" key="11">
    <source>
        <dbReference type="PROSITE-ProRule" id="PRU00278"/>
    </source>
</evidence>
<dbReference type="Proteomes" id="UP001459204">
    <property type="component" value="Unassembled WGS sequence"/>
</dbReference>
<keyword evidence="6 12" id="KW-0472">Membrane</keyword>
<dbReference type="RefSeq" id="WP_341726130.1">
    <property type="nucleotide sequence ID" value="NZ_JBBWWT010000004.1"/>
</dbReference>
<keyword evidence="11 14" id="KW-0413">Isomerase</keyword>
<evidence type="ECO:0000256" key="6">
    <source>
        <dbReference type="ARBA" id="ARBA00023136"/>
    </source>
</evidence>
<dbReference type="Gene3D" id="3.10.50.40">
    <property type="match status" value="1"/>
</dbReference>
<evidence type="ECO:0000256" key="4">
    <source>
        <dbReference type="ARBA" id="ARBA00022692"/>
    </source>
</evidence>
<evidence type="ECO:0000256" key="2">
    <source>
        <dbReference type="ARBA" id="ARBA00022475"/>
    </source>
</evidence>
<evidence type="ECO:0000259" key="13">
    <source>
        <dbReference type="PROSITE" id="PS50198"/>
    </source>
</evidence>
<reference evidence="14 15" key="1">
    <citation type="submission" date="2024-04" db="EMBL/GenBank/DDBJ databases">
        <title>Draft genome sequence of Pseudoxanthomonas putridarboris WD12.</title>
        <authorList>
            <person name="Oh J."/>
        </authorList>
    </citation>
    <scope>NUCLEOTIDE SEQUENCE [LARGE SCALE GENOMIC DNA]</scope>
    <source>
        <strain evidence="14 15">WD12</strain>
    </source>
</reference>
<feature type="transmembrane region" description="Helical" evidence="12">
    <location>
        <begin position="12"/>
        <end position="30"/>
    </location>
</feature>
<sequence length="658" mass="71740">MLQKLRDKTTGWIASLILGLLIIPFAFVGVNEYMTGGTAGDVAVVEAPPTWWESAPQWWPVSMLWQREEVTTDEFRATFEQVRQQQRQAQGEAFDPREFESVENKRRVLEQLIDQKVLALASTRAGIRIGDAAVQKAISSEPAFQVDGKFSPEQYQLLLSSQVPPISPLKFQEEQRDRLRMLLIPQAIGDSDFFTDGEQERMWKLLGETRDVGLALLPAPPEDSAPVDDADIKAWYDGHKDDFKQDESVALEYIEINGNTLPTDAPVDEAALRKRYEDEKSRFVSPEQRVVAHILIAADAGADAATLKAAEEKAAALAQQARAGADFAALARANSEDPGSRDEGGELPPFAKDGSMVKPFEDAAFAMQAGEISGPVKSDFGYHVLQLREIRPGTGRSFEEVRGELAAEQAGNERERAYNDLAGRVVNETLKNPTELAPAAQAVGLPLQTVGPFPRNAPLGIAANPAVLRAAFSETLVQDGTISDPIEIAPNHSVVIRVTQHAPEQAQPLEKVRDAVVVAIRADRREKAAEAAADAVVARLDKGEALSAIAAAENLRFNDLPGMRRGIPMPTAEANEAIFAAQRPAEGKAIAGKVSLGDGNYIVFAVNKVTEGDMTAMPAEERVMMQQQLAQMSGGIASQAYVDAMRKRFKVNVFEERL</sequence>
<evidence type="ECO:0000256" key="9">
    <source>
        <dbReference type="ARBA" id="ARBA00040743"/>
    </source>
</evidence>
<dbReference type="SUPFAM" id="SSF109998">
    <property type="entry name" value="Triger factor/SurA peptide-binding domain-like"/>
    <property type="match status" value="1"/>
</dbReference>
<dbReference type="InterPro" id="IPR000297">
    <property type="entry name" value="PPIase_PpiC"/>
</dbReference>
<protein>
    <recommendedName>
        <fullName evidence="9">Periplasmic chaperone PpiD</fullName>
    </recommendedName>
    <alternativeName>
        <fullName evidence="10">Periplasmic folding chaperone</fullName>
    </alternativeName>
</protein>
<gene>
    <name evidence="14" type="ORF">AAD027_11320</name>
</gene>
<evidence type="ECO:0000313" key="15">
    <source>
        <dbReference type="Proteomes" id="UP001459204"/>
    </source>
</evidence>
<organism evidence="14 15">
    <name type="scientific">Pseudoxanthomonas putridarboris</name>
    <dbReference type="NCBI Taxonomy" id="752605"/>
    <lineage>
        <taxon>Bacteria</taxon>
        <taxon>Pseudomonadati</taxon>
        <taxon>Pseudomonadota</taxon>
        <taxon>Gammaproteobacteria</taxon>
        <taxon>Lysobacterales</taxon>
        <taxon>Lysobacteraceae</taxon>
        <taxon>Pseudoxanthomonas</taxon>
    </lineage>
</organism>
<evidence type="ECO:0000256" key="1">
    <source>
        <dbReference type="ARBA" id="ARBA00004382"/>
    </source>
</evidence>
<evidence type="ECO:0000256" key="10">
    <source>
        <dbReference type="ARBA" id="ARBA00042775"/>
    </source>
</evidence>
<comment type="caution">
    <text evidence="14">The sequence shown here is derived from an EMBL/GenBank/DDBJ whole genome shotgun (WGS) entry which is preliminary data.</text>
</comment>
<dbReference type="Pfam" id="PF13624">
    <property type="entry name" value="SurA_N_3"/>
    <property type="match status" value="2"/>
</dbReference>
<evidence type="ECO:0000256" key="12">
    <source>
        <dbReference type="SAM" id="Phobius"/>
    </source>
</evidence>
<accession>A0ABU9J159</accession>
<dbReference type="InterPro" id="IPR046357">
    <property type="entry name" value="PPIase_dom_sf"/>
</dbReference>
<dbReference type="PROSITE" id="PS50198">
    <property type="entry name" value="PPIC_PPIASE_2"/>
    <property type="match status" value="1"/>
</dbReference>
<keyword evidence="5 12" id="KW-1133">Transmembrane helix</keyword>
<dbReference type="PANTHER" id="PTHR47529">
    <property type="entry name" value="PEPTIDYL-PROLYL CIS-TRANS ISOMERASE D"/>
    <property type="match status" value="1"/>
</dbReference>
<keyword evidence="4 12" id="KW-0812">Transmembrane</keyword>
<keyword evidence="11" id="KW-0697">Rotamase</keyword>
<keyword evidence="3" id="KW-0997">Cell inner membrane</keyword>
<evidence type="ECO:0000256" key="7">
    <source>
        <dbReference type="ARBA" id="ARBA00023186"/>
    </source>
</evidence>
<evidence type="ECO:0000256" key="3">
    <source>
        <dbReference type="ARBA" id="ARBA00022519"/>
    </source>
</evidence>
<keyword evidence="15" id="KW-1185">Reference proteome</keyword>
<dbReference type="Pfam" id="PF13145">
    <property type="entry name" value="Rotamase_2"/>
    <property type="match status" value="1"/>
</dbReference>
<proteinExistence type="inferred from homology"/>
<dbReference type="EMBL" id="JBBWWT010000004">
    <property type="protein sequence ID" value="MEL1264953.1"/>
    <property type="molecule type" value="Genomic_DNA"/>
</dbReference>
<keyword evidence="2" id="KW-1003">Cell membrane</keyword>
<evidence type="ECO:0000256" key="5">
    <source>
        <dbReference type="ARBA" id="ARBA00022989"/>
    </source>
</evidence>
<dbReference type="SUPFAM" id="SSF54534">
    <property type="entry name" value="FKBP-like"/>
    <property type="match status" value="1"/>
</dbReference>
<feature type="domain" description="PpiC" evidence="13">
    <location>
        <begin position="286"/>
        <end position="389"/>
    </location>
</feature>
<dbReference type="Gene3D" id="1.10.4030.10">
    <property type="entry name" value="Porin chaperone SurA, peptide-binding domain"/>
    <property type="match status" value="1"/>
</dbReference>
<dbReference type="InterPro" id="IPR052029">
    <property type="entry name" value="PpiD_chaperone"/>
</dbReference>
<evidence type="ECO:0000256" key="8">
    <source>
        <dbReference type="ARBA" id="ARBA00038408"/>
    </source>
</evidence>
<comment type="similarity">
    <text evidence="8">Belongs to the PpiD chaperone family.</text>
</comment>